<dbReference type="PANTHER" id="PTHR43861">
    <property type="entry name" value="TRANS-ACONITATE 2-METHYLTRANSFERASE-RELATED"/>
    <property type="match status" value="1"/>
</dbReference>
<protein>
    <submittedName>
        <fullName evidence="4">Class I SAM-dependent DNA methyltransferase</fullName>
    </submittedName>
</protein>
<reference evidence="5" key="1">
    <citation type="journal article" date="2019" name="Int. J. Syst. Evol. Microbiol.">
        <title>The Global Catalogue of Microorganisms (GCM) 10K type strain sequencing project: providing services to taxonomists for standard genome sequencing and annotation.</title>
        <authorList>
            <consortium name="The Broad Institute Genomics Platform"/>
            <consortium name="The Broad Institute Genome Sequencing Center for Infectious Disease"/>
            <person name="Wu L."/>
            <person name="Ma J."/>
        </authorList>
    </citation>
    <scope>NUCLEOTIDE SEQUENCE [LARGE SCALE GENOMIC DNA]</scope>
    <source>
        <strain evidence="5">KCTC 52366</strain>
    </source>
</reference>
<dbReference type="SUPFAM" id="SSF53335">
    <property type="entry name" value="S-adenosyl-L-methionine-dependent methyltransferases"/>
    <property type="match status" value="1"/>
</dbReference>
<evidence type="ECO:0000313" key="5">
    <source>
        <dbReference type="Proteomes" id="UP001595632"/>
    </source>
</evidence>
<dbReference type="InterPro" id="IPR041698">
    <property type="entry name" value="Methyltransf_25"/>
</dbReference>
<keyword evidence="2" id="KW-0808">Transferase</keyword>
<name>A0ABV7GQM8_9RHOB</name>
<evidence type="ECO:0000259" key="3">
    <source>
        <dbReference type="Pfam" id="PF13649"/>
    </source>
</evidence>
<dbReference type="Proteomes" id="UP001595632">
    <property type="component" value="Unassembled WGS sequence"/>
</dbReference>
<dbReference type="GO" id="GO:0008168">
    <property type="term" value="F:methyltransferase activity"/>
    <property type="evidence" value="ECO:0007669"/>
    <property type="project" value="UniProtKB-KW"/>
</dbReference>
<dbReference type="PANTHER" id="PTHR43861:SF1">
    <property type="entry name" value="TRANS-ACONITATE 2-METHYLTRANSFERASE"/>
    <property type="match status" value="1"/>
</dbReference>
<keyword evidence="1 4" id="KW-0489">Methyltransferase</keyword>
<feature type="domain" description="Methyltransferase" evidence="3">
    <location>
        <begin position="42"/>
        <end position="129"/>
    </location>
</feature>
<dbReference type="GO" id="GO:0032259">
    <property type="term" value="P:methylation"/>
    <property type="evidence" value="ECO:0007669"/>
    <property type="project" value="UniProtKB-KW"/>
</dbReference>
<evidence type="ECO:0000256" key="1">
    <source>
        <dbReference type="ARBA" id="ARBA00022603"/>
    </source>
</evidence>
<dbReference type="RefSeq" id="WP_275631700.1">
    <property type="nucleotide sequence ID" value="NZ_JARGYD010000002.1"/>
</dbReference>
<keyword evidence="5" id="KW-1185">Reference proteome</keyword>
<evidence type="ECO:0000313" key="4">
    <source>
        <dbReference type="EMBL" id="MFC3142057.1"/>
    </source>
</evidence>
<comment type="caution">
    <text evidence="4">The sequence shown here is derived from an EMBL/GenBank/DDBJ whole genome shotgun (WGS) entry which is preliminary data.</text>
</comment>
<dbReference type="CDD" id="cd02440">
    <property type="entry name" value="AdoMet_MTases"/>
    <property type="match status" value="1"/>
</dbReference>
<accession>A0ABV7GQM8</accession>
<dbReference type="Pfam" id="PF13649">
    <property type="entry name" value="Methyltransf_25"/>
    <property type="match status" value="1"/>
</dbReference>
<evidence type="ECO:0000256" key="2">
    <source>
        <dbReference type="ARBA" id="ARBA00022679"/>
    </source>
</evidence>
<sequence>MTGNPTLTVYDRMAEDYRKMASGVEFAGLALFLKVLRPGSRVLDLGCGPGHESERIAAAGHDVLAVDGSAEMVAMAQGRPGVTARQALFEDIPTLGTFDGIWASFSLLHAPRGDFPRHLSQLHAAATPGAPFGLAMKLGDGEAPDSLGRHYTYHAEEDLRDQLAGAGFTPVDMRQGESAGLAGHPEPWIFLLSHA</sequence>
<proteinExistence type="predicted"/>
<gene>
    <name evidence="4" type="ORF">ACFOGP_05020</name>
</gene>
<dbReference type="InterPro" id="IPR029063">
    <property type="entry name" value="SAM-dependent_MTases_sf"/>
</dbReference>
<dbReference type="EMBL" id="JBHRTB010000010">
    <property type="protein sequence ID" value="MFC3142057.1"/>
    <property type="molecule type" value="Genomic_DNA"/>
</dbReference>
<organism evidence="4 5">
    <name type="scientific">Psychromarinibacter halotolerans</name>
    <dbReference type="NCBI Taxonomy" id="1775175"/>
    <lineage>
        <taxon>Bacteria</taxon>
        <taxon>Pseudomonadati</taxon>
        <taxon>Pseudomonadota</taxon>
        <taxon>Alphaproteobacteria</taxon>
        <taxon>Rhodobacterales</taxon>
        <taxon>Paracoccaceae</taxon>
        <taxon>Psychromarinibacter</taxon>
    </lineage>
</organism>
<dbReference type="Gene3D" id="3.40.50.150">
    <property type="entry name" value="Vaccinia Virus protein VP39"/>
    <property type="match status" value="1"/>
</dbReference>